<feature type="domain" description="FHA" evidence="3">
    <location>
        <begin position="381"/>
        <end position="431"/>
    </location>
</feature>
<name>A0A1H6FF01_9GAMM</name>
<dbReference type="SUPFAM" id="SSF53300">
    <property type="entry name" value="vWA-like"/>
    <property type="match status" value="1"/>
</dbReference>
<dbReference type="Proteomes" id="UP000236724">
    <property type="component" value="Unassembled WGS sequence"/>
</dbReference>
<evidence type="ECO:0000256" key="2">
    <source>
        <dbReference type="SAM" id="SignalP"/>
    </source>
</evidence>
<dbReference type="InterPro" id="IPR000253">
    <property type="entry name" value="FHA_dom"/>
</dbReference>
<dbReference type="CDD" id="cd00060">
    <property type="entry name" value="FHA"/>
    <property type="match status" value="1"/>
</dbReference>
<dbReference type="OrthoDB" id="151099at2"/>
<keyword evidence="1" id="KW-0812">Transmembrane</keyword>
<protein>
    <submittedName>
        <fullName evidence="4">Transcriptional regulatory protein EmbR</fullName>
    </submittedName>
</protein>
<feature type="transmembrane region" description="Helical" evidence="1">
    <location>
        <begin position="329"/>
        <end position="347"/>
    </location>
</feature>
<proteinExistence type="predicted"/>
<dbReference type="AlphaFoldDB" id="A0A1H6FF01"/>
<dbReference type="InterPro" id="IPR008984">
    <property type="entry name" value="SMAD_FHA_dom_sf"/>
</dbReference>
<gene>
    <name evidence="4" type="primary">embR</name>
    <name evidence="4" type="ORF">MBHS_04550</name>
</gene>
<accession>A0A1H6FF01</accession>
<evidence type="ECO:0000256" key="1">
    <source>
        <dbReference type="SAM" id="Phobius"/>
    </source>
</evidence>
<dbReference type="InterPro" id="IPR050923">
    <property type="entry name" value="Cell_Proc_Reg/RNA_Proc"/>
</dbReference>
<dbReference type="InterPro" id="IPR002035">
    <property type="entry name" value="VWF_A"/>
</dbReference>
<dbReference type="Gene3D" id="3.40.50.410">
    <property type="entry name" value="von Willebrand factor, type A domain"/>
    <property type="match status" value="1"/>
</dbReference>
<dbReference type="InterPro" id="IPR036465">
    <property type="entry name" value="vWFA_dom_sf"/>
</dbReference>
<organism evidence="4 5">
    <name type="scientific">Candidatus Venteria ishoeyi</name>
    <dbReference type="NCBI Taxonomy" id="1899563"/>
    <lineage>
        <taxon>Bacteria</taxon>
        <taxon>Pseudomonadati</taxon>
        <taxon>Pseudomonadota</taxon>
        <taxon>Gammaproteobacteria</taxon>
        <taxon>Thiotrichales</taxon>
        <taxon>Thiotrichaceae</taxon>
        <taxon>Venteria</taxon>
    </lineage>
</organism>
<dbReference type="EMBL" id="FMSV02000555">
    <property type="protein sequence ID" value="SEH08658.1"/>
    <property type="molecule type" value="Genomic_DNA"/>
</dbReference>
<dbReference type="Pfam" id="PF00092">
    <property type="entry name" value="VWA"/>
    <property type="match status" value="1"/>
</dbReference>
<keyword evidence="5" id="KW-1185">Reference proteome</keyword>
<sequence length="457" mass="50837">MKLKRILFIAFTCLASTGTMGAETVSRLLTEKIDTYCQQPTPQQLSCDYRMIQGEMPQSVTAHLQPHNLPMMTEAQTYPFPQAQTAILFVVDVSNPRRQKVVKKNIKQIRAMLGKAQAHQRFGLIALGTDFYQLVALGATAEELSPQVEQLNARDVTTELYRHTLAAVEELAAFEATRKALFLFSDGKAEDATDAYSREDVVNAALNAKVMIYGLGYPFPKETTPDLQRLIRLAEDTGGIYRKASKTSVLPETFLSAPFRFIDNGARLQFDLNPAISAGLSGEQQVLLKFQRGEDSDLELAVKIILPEPEPMPEMAEAPPEPDFLQNNWLYLVGVGLLLLLLAAYILRRAGQTQQASASKTYAHLHSLDGNERFVMNKTTVRIGRNADNEICLRNDSVSSHHAEIHLGRQQQFVLVDLDSTNGVMLNGEFVKGSIELEAEDLLEIGEVRLRFAPVET</sequence>
<dbReference type="PANTHER" id="PTHR23308">
    <property type="entry name" value="NUCLEAR INHIBITOR OF PROTEIN PHOSPHATASE-1"/>
    <property type="match status" value="1"/>
</dbReference>
<dbReference type="Pfam" id="PF00498">
    <property type="entry name" value="FHA"/>
    <property type="match status" value="1"/>
</dbReference>
<dbReference type="RefSeq" id="WP_103922178.1">
    <property type="nucleotide sequence ID" value="NZ_FMSV02000555.1"/>
</dbReference>
<feature type="chain" id="PRO_5014951865" evidence="2">
    <location>
        <begin position="22"/>
        <end position="457"/>
    </location>
</feature>
<dbReference type="SMART" id="SM00240">
    <property type="entry name" value="FHA"/>
    <property type="match status" value="1"/>
</dbReference>
<reference evidence="4 5" key="1">
    <citation type="submission" date="2016-10" db="EMBL/GenBank/DDBJ databases">
        <authorList>
            <person name="de Groot N.N."/>
        </authorList>
    </citation>
    <scope>NUCLEOTIDE SEQUENCE [LARGE SCALE GENOMIC DNA]</scope>
    <source>
        <strain evidence="4">MBHS1</strain>
    </source>
</reference>
<dbReference type="CDD" id="cd00198">
    <property type="entry name" value="vWFA"/>
    <property type="match status" value="1"/>
</dbReference>
<evidence type="ECO:0000259" key="3">
    <source>
        <dbReference type="PROSITE" id="PS50006"/>
    </source>
</evidence>
<evidence type="ECO:0000313" key="4">
    <source>
        <dbReference type="EMBL" id="SEH08658.1"/>
    </source>
</evidence>
<keyword evidence="2" id="KW-0732">Signal</keyword>
<evidence type="ECO:0000313" key="5">
    <source>
        <dbReference type="Proteomes" id="UP000236724"/>
    </source>
</evidence>
<feature type="signal peptide" evidence="2">
    <location>
        <begin position="1"/>
        <end position="21"/>
    </location>
</feature>
<keyword evidence="1" id="KW-1133">Transmembrane helix</keyword>
<dbReference type="PROSITE" id="PS50006">
    <property type="entry name" value="FHA_DOMAIN"/>
    <property type="match status" value="1"/>
</dbReference>
<dbReference type="SUPFAM" id="SSF49879">
    <property type="entry name" value="SMAD/FHA domain"/>
    <property type="match status" value="1"/>
</dbReference>
<keyword evidence="1" id="KW-0472">Membrane</keyword>
<dbReference type="Gene3D" id="2.60.200.20">
    <property type="match status" value="1"/>
</dbReference>